<evidence type="ECO:0000313" key="2">
    <source>
        <dbReference type="Proteomes" id="UP000289340"/>
    </source>
</evidence>
<name>A0A445FDZ9_GLYSO</name>
<comment type="caution">
    <text evidence="1">The sequence shown here is derived from an EMBL/GenBank/DDBJ whole genome shotgun (WGS) entry which is preliminary data.</text>
</comment>
<gene>
    <name evidence="1" type="ORF">D0Y65_050918</name>
</gene>
<organism evidence="1 2">
    <name type="scientific">Glycine soja</name>
    <name type="common">Wild soybean</name>
    <dbReference type="NCBI Taxonomy" id="3848"/>
    <lineage>
        <taxon>Eukaryota</taxon>
        <taxon>Viridiplantae</taxon>
        <taxon>Streptophyta</taxon>
        <taxon>Embryophyta</taxon>
        <taxon>Tracheophyta</taxon>
        <taxon>Spermatophyta</taxon>
        <taxon>Magnoliopsida</taxon>
        <taxon>eudicotyledons</taxon>
        <taxon>Gunneridae</taxon>
        <taxon>Pentapetalae</taxon>
        <taxon>rosids</taxon>
        <taxon>fabids</taxon>
        <taxon>Fabales</taxon>
        <taxon>Fabaceae</taxon>
        <taxon>Papilionoideae</taxon>
        <taxon>50 kb inversion clade</taxon>
        <taxon>NPAAA clade</taxon>
        <taxon>indigoferoid/millettioid clade</taxon>
        <taxon>Phaseoleae</taxon>
        <taxon>Glycine</taxon>
        <taxon>Glycine subgen. Soja</taxon>
    </lineage>
</organism>
<evidence type="ECO:0000313" key="1">
    <source>
        <dbReference type="EMBL" id="RZB47076.1"/>
    </source>
</evidence>
<protein>
    <submittedName>
        <fullName evidence="1">Pentatricopeptide repeat-containing protein, chloroplastic</fullName>
    </submittedName>
</protein>
<accession>A0A445FDZ9</accession>
<keyword evidence="2" id="KW-1185">Reference proteome</keyword>
<sequence length="238" mass="26872">MREGGMVDRGKVGKQKKIKLTHLRQQQLLHFHVYLIRVRPRSLNIPKPSPIFTCPLTWVTSATTSLRLGCPPPPHPTLSSLPSILTIKTLDSSKCKSILSHLTPHHFDRLFLSLHHTTNPKTTHEFFHFSTRHCNFCFTVRSYCLLLRSLLASSFVPRARFLLACLIDDNVPTSTSLSFRDNESRLREIASSMLELDQGSDQQQRIGLAAPRSLLPIQGLRLLLASSLCSPREAFSLV</sequence>
<proteinExistence type="predicted"/>
<reference evidence="1 2" key="1">
    <citation type="submission" date="2018-09" db="EMBL/GenBank/DDBJ databases">
        <title>A high-quality reference genome of wild soybean provides a powerful tool to mine soybean genomes.</title>
        <authorList>
            <person name="Xie M."/>
            <person name="Chung C.Y.L."/>
            <person name="Li M.-W."/>
            <person name="Wong F.-L."/>
            <person name="Chan T.-F."/>
            <person name="Lam H.-M."/>
        </authorList>
    </citation>
    <scope>NUCLEOTIDE SEQUENCE [LARGE SCALE GENOMIC DNA]</scope>
    <source>
        <strain evidence="2">cv. W05</strain>
        <tissue evidence="1">Hypocotyl of etiolated seedlings</tissue>
    </source>
</reference>
<dbReference type="Proteomes" id="UP000289340">
    <property type="component" value="Chromosome 19"/>
</dbReference>
<dbReference type="AlphaFoldDB" id="A0A445FDZ9"/>
<dbReference type="EMBL" id="QZWG01000019">
    <property type="protein sequence ID" value="RZB47076.1"/>
    <property type="molecule type" value="Genomic_DNA"/>
</dbReference>